<feature type="domain" description="MOFRL" evidence="1">
    <location>
        <begin position="321"/>
        <end position="426"/>
    </location>
</feature>
<dbReference type="GO" id="GO:0008887">
    <property type="term" value="F:glycerate kinase activity"/>
    <property type="evidence" value="ECO:0007669"/>
    <property type="project" value="InterPro"/>
</dbReference>
<dbReference type="Pfam" id="PF05161">
    <property type="entry name" value="MOFRL"/>
    <property type="match status" value="1"/>
</dbReference>
<dbReference type="KEGG" id="daa:AKL17_1644"/>
<dbReference type="Proteomes" id="UP000076128">
    <property type="component" value="Chromosome"/>
</dbReference>
<gene>
    <name evidence="3" type="ORF">AKL17_1644</name>
</gene>
<dbReference type="RefSeq" id="WP_166507056.1">
    <property type="nucleotide sequence ID" value="NZ_CP012661.1"/>
</dbReference>
<dbReference type="InterPro" id="IPR039760">
    <property type="entry name" value="MOFRL_protein"/>
</dbReference>
<proteinExistence type="predicted"/>
<dbReference type="InterPro" id="IPR025286">
    <property type="entry name" value="MOFRL_assoc_dom"/>
</dbReference>
<evidence type="ECO:0000259" key="1">
    <source>
        <dbReference type="Pfam" id="PF05161"/>
    </source>
</evidence>
<dbReference type="PANTHER" id="PTHR12227:SF0">
    <property type="entry name" value="GLYCERATE KINASE"/>
    <property type="match status" value="1"/>
</dbReference>
<dbReference type="AlphaFoldDB" id="A0A159Z1Q1"/>
<evidence type="ECO:0000259" key="2">
    <source>
        <dbReference type="Pfam" id="PF13660"/>
    </source>
</evidence>
<organism evidence="3 4">
    <name type="scientific">Frigidibacter mobilis</name>
    <dbReference type="NCBI Taxonomy" id="1335048"/>
    <lineage>
        <taxon>Bacteria</taxon>
        <taxon>Pseudomonadati</taxon>
        <taxon>Pseudomonadota</taxon>
        <taxon>Alphaproteobacteria</taxon>
        <taxon>Rhodobacterales</taxon>
        <taxon>Paracoccaceae</taxon>
        <taxon>Frigidibacter</taxon>
    </lineage>
</organism>
<keyword evidence="4" id="KW-1185">Reference proteome</keyword>
<name>A0A159Z1Q1_9RHOB</name>
<sequence length="443" mass="45348">MDPAKTSADISAYGLTSAQAANLLRRLFDAAVASALPAHCVPPALPAPPKGRTIVIGAGKAAAAMARAAEQHWTGPLEGTVLTRYGHGVACDRIEVREAGHPVPDMAGVTATADMLRHLDDLTSNDLVLCLLSGGASSLLVAPPPGVALEDLQALSRSMLNSGATIAQMNCVRKHVSTVAGGRLIRHVGPARLVTLAISDVPNDDPAVIASGPTLPDPTSRQDAIAVLQQTGIQPSPAIRAWLESEESETPKPESCGKVDFRLIANPQMALEAAADAAAVAGYSTLILGSALEGEAREVAVVHAGIARQVRRYGQPVTAPCILLSGGETSVTVRGGGRGGRNCEFLLSLTHALAGEPGIHALAADTDGIDGTEDNAGATMAPDTLSCAEAAGISCSHALAASDSYGFFRSAGTLVVTGPTLTNVNDFRAILIERAVLDKETSA</sequence>
<feature type="domain" description="MOFRL-associated" evidence="2">
    <location>
        <begin position="24"/>
        <end position="244"/>
    </location>
</feature>
<dbReference type="InterPro" id="IPR007835">
    <property type="entry name" value="MOFRL"/>
</dbReference>
<dbReference type="STRING" id="1335048.AKL17_1644"/>
<dbReference type="Gene3D" id="3.40.1480.10">
    <property type="entry name" value="MOFRL domain"/>
    <property type="match status" value="1"/>
</dbReference>
<dbReference type="GO" id="GO:0005737">
    <property type="term" value="C:cytoplasm"/>
    <property type="evidence" value="ECO:0007669"/>
    <property type="project" value="TreeGrafter"/>
</dbReference>
<reference evidence="3 4" key="1">
    <citation type="submission" date="2015-09" db="EMBL/GenBank/DDBJ databases">
        <title>Complete genome sequence of Defluviimonas alba cai42t isolated from an oilfield in Xinjiang.</title>
        <authorList>
            <person name="Geng S."/>
            <person name="Pan X."/>
            <person name="Wu X."/>
        </authorList>
    </citation>
    <scope>NUCLEOTIDE SEQUENCE [LARGE SCALE GENOMIC DNA]</scope>
    <source>
        <strain evidence="4">cai42</strain>
    </source>
</reference>
<dbReference type="SUPFAM" id="SSF82544">
    <property type="entry name" value="GckA/TtuD-like"/>
    <property type="match status" value="1"/>
</dbReference>
<dbReference type="PANTHER" id="PTHR12227">
    <property type="entry name" value="GLYCERATE KINASE"/>
    <property type="match status" value="1"/>
</dbReference>
<dbReference type="PATRIC" id="fig|1335048.3.peg.1709"/>
<evidence type="ECO:0000313" key="3">
    <source>
        <dbReference type="EMBL" id="AMY68896.1"/>
    </source>
</evidence>
<dbReference type="InterPro" id="IPR038614">
    <property type="entry name" value="GK_N_sf"/>
</dbReference>
<dbReference type="Pfam" id="PF13660">
    <property type="entry name" value="DUF4147"/>
    <property type="match status" value="1"/>
</dbReference>
<keyword evidence="3" id="KW-0670">Pyruvate</keyword>
<dbReference type="EMBL" id="CP012661">
    <property type="protein sequence ID" value="AMY68896.1"/>
    <property type="molecule type" value="Genomic_DNA"/>
</dbReference>
<protein>
    <submittedName>
        <fullName evidence="3">Hydroxypyruvate reductase</fullName>
    </submittedName>
</protein>
<accession>A0A159Z1Q1</accession>
<dbReference type="InterPro" id="IPR037035">
    <property type="entry name" value="GK-like_C_sf"/>
</dbReference>
<dbReference type="FunFam" id="3.40.1480.10:FF:000002">
    <property type="entry name" value="Glycerate kinase"/>
    <property type="match status" value="1"/>
</dbReference>
<dbReference type="Gene3D" id="3.40.50.10180">
    <property type="entry name" value="Glycerate kinase, MOFRL-like N-terminal domain"/>
    <property type="match status" value="1"/>
</dbReference>
<evidence type="ECO:0000313" key="4">
    <source>
        <dbReference type="Proteomes" id="UP000076128"/>
    </source>
</evidence>